<name>L7NK02_PHODP</name>
<sequence>MRSSFAQVEEMRKAFLLLFVLLMSVSFTSTAYASKAHKMTVTATAYNSVRAQTNSNPSIAAWGDRLKPGMKAIAVSRDLLGKGLKRGTKVKISGLPGEYVVLDKMHHRWRNKIDIYMGKDIRAAKQWGRRKVTLTVL</sequence>
<organism evidence="1">
    <name type="scientific">Photobacterium damsela subsp. piscicida</name>
    <name type="common">Pasteurella piscicida</name>
    <dbReference type="NCBI Taxonomy" id="38294"/>
    <lineage>
        <taxon>Bacteria</taxon>
        <taxon>Pseudomonadati</taxon>
        <taxon>Pseudomonadota</taxon>
        <taxon>Gammaproteobacteria</taxon>
        <taxon>Vibrionales</taxon>
        <taxon>Vibrionaceae</taxon>
        <taxon>Photobacterium</taxon>
    </lineage>
</organism>
<protein>
    <recommendedName>
        <fullName evidence="2">3D domain-containing protein</fullName>
    </recommendedName>
</protein>
<dbReference type="AlphaFoldDB" id="L7NK02"/>
<dbReference type="EMBL" id="HQ599857">
    <property type="protein sequence ID" value="AEU10117.1"/>
    <property type="molecule type" value="Genomic_DNA"/>
</dbReference>
<proteinExistence type="predicted"/>
<gene>
    <name evidence="1" type="ORF">PDP_0374</name>
</gene>
<accession>L7NK02</accession>
<evidence type="ECO:0000313" key="1">
    <source>
        <dbReference type="EMBL" id="AEU10117.1"/>
    </source>
</evidence>
<evidence type="ECO:0008006" key="2">
    <source>
        <dbReference type="Google" id="ProtNLM"/>
    </source>
</evidence>
<reference evidence="1" key="1">
    <citation type="journal article" date="2013" name="Vaccine">
        <title>Isolation of a novel gene from Photobacterium damselae subsp. piscicida and analysis of the recombinant antigen as promising vaccine candidate.</title>
        <authorList>
            <person name="Andreoni F."/>
            <person name="Boiani R."/>
            <person name="Serafini G."/>
            <person name="Amagliani G."/>
            <person name="Dominici S."/>
            <person name="Riccioni G."/>
            <person name="Zaccone R."/>
            <person name="Mancuso M."/>
            <person name="Scapigliati G."/>
            <person name="Magnani M."/>
        </authorList>
    </citation>
    <scope>NUCLEOTIDE SEQUENCE</scope>
    <source>
        <strain evidence="1">NCIMB 2058</strain>
    </source>
</reference>
<dbReference type="CDD" id="cd22784">
    <property type="entry name" value="DPBB_MltA_YuiC-like"/>
    <property type="match status" value="1"/>
</dbReference>